<keyword evidence="5 7" id="KW-0472">Membrane</keyword>
<sequence length="262" mass="28792">MVYSLENEKKETKELLALAILAGSIMLKNGAETYRVEDTVNRICKSREKTKYVESFVTPTGIFVSLEYGNEIMTCVQRIKAIKIDLNKIDMINNFSRKFAESDMSIKEGINELKKINKITEYESTIKILWGSLAAGFFSLLFGASFLDFIASFIVTIFVLIFTTKLCKFNITFFISNFCGAAIASALSILLVKIGLGENADKIIIGAIMPLVPGVAITNAIRDTISGDFISGLSRGMEAIVIALSIAFGVGLVLKIYFKGVI</sequence>
<keyword evidence="2" id="KW-1003">Cell membrane</keyword>
<dbReference type="PANTHER" id="PTHR34390:SF2">
    <property type="entry name" value="SUCCINATE TRANSPORTER SUBUNIT YJJP-RELATED"/>
    <property type="match status" value="1"/>
</dbReference>
<feature type="transmembrane region" description="Helical" evidence="7">
    <location>
        <begin position="128"/>
        <end position="161"/>
    </location>
</feature>
<dbReference type="Pfam" id="PF06738">
    <property type="entry name" value="ThrE"/>
    <property type="match status" value="1"/>
</dbReference>
<evidence type="ECO:0000256" key="6">
    <source>
        <dbReference type="ARBA" id="ARBA00034125"/>
    </source>
</evidence>
<organism evidence="9 10">
    <name type="scientific">Sporanaerobacter acetigenes DSM 13106</name>
    <dbReference type="NCBI Taxonomy" id="1123281"/>
    <lineage>
        <taxon>Bacteria</taxon>
        <taxon>Bacillati</taxon>
        <taxon>Bacillota</taxon>
        <taxon>Tissierellia</taxon>
        <taxon>Tissierellales</taxon>
        <taxon>Sporanaerobacteraceae</taxon>
        <taxon>Sporanaerobacter</taxon>
    </lineage>
</organism>
<dbReference type="PANTHER" id="PTHR34390">
    <property type="entry name" value="UPF0442 PROTEIN YJJB-RELATED"/>
    <property type="match status" value="1"/>
</dbReference>
<keyword evidence="10" id="KW-1185">Reference proteome</keyword>
<feature type="transmembrane region" description="Helical" evidence="7">
    <location>
        <begin position="203"/>
        <end position="221"/>
    </location>
</feature>
<keyword evidence="3 7" id="KW-0812">Transmembrane</keyword>
<feature type="transmembrane region" description="Helical" evidence="7">
    <location>
        <begin position="173"/>
        <end position="196"/>
    </location>
</feature>
<accession>A0A1M5XVV6</accession>
<dbReference type="OrthoDB" id="9813917at2"/>
<dbReference type="GO" id="GO:0015744">
    <property type="term" value="P:succinate transport"/>
    <property type="evidence" value="ECO:0007669"/>
    <property type="project" value="TreeGrafter"/>
</dbReference>
<proteinExistence type="inferred from homology"/>
<dbReference type="InterPro" id="IPR010619">
    <property type="entry name" value="ThrE-like_N"/>
</dbReference>
<dbReference type="InterPro" id="IPR050539">
    <property type="entry name" value="ThrE_Dicarb/AminoAcid_Exp"/>
</dbReference>
<comment type="subcellular location">
    <subcellularLocation>
        <location evidence="1">Cell membrane</location>
        <topology evidence="1">Multi-pass membrane protein</topology>
    </subcellularLocation>
</comment>
<evidence type="ECO:0000259" key="8">
    <source>
        <dbReference type="Pfam" id="PF06738"/>
    </source>
</evidence>
<feature type="domain" description="Threonine/serine exporter-like N-terminal" evidence="8">
    <location>
        <begin position="18"/>
        <end position="256"/>
    </location>
</feature>
<dbReference type="GO" id="GO:0022857">
    <property type="term" value="F:transmembrane transporter activity"/>
    <property type="evidence" value="ECO:0007669"/>
    <property type="project" value="InterPro"/>
</dbReference>
<evidence type="ECO:0000256" key="7">
    <source>
        <dbReference type="SAM" id="Phobius"/>
    </source>
</evidence>
<protein>
    <submittedName>
        <fullName evidence="9">Uncharacterized membrane protein YjjP, DUF1212 family</fullName>
    </submittedName>
</protein>
<name>A0A1M5XVV6_9FIRM</name>
<comment type="similarity">
    <text evidence="6">Belongs to the ThrE exporter (TC 2.A.79) family.</text>
</comment>
<dbReference type="GO" id="GO:0005886">
    <property type="term" value="C:plasma membrane"/>
    <property type="evidence" value="ECO:0007669"/>
    <property type="project" value="UniProtKB-SubCell"/>
</dbReference>
<dbReference type="STRING" id="1123281.SAMN02745180_01840"/>
<keyword evidence="4 7" id="KW-1133">Transmembrane helix</keyword>
<evidence type="ECO:0000256" key="2">
    <source>
        <dbReference type="ARBA" id="ARBA00022475"/>
    </source>
</evidence>
<dbReference type="EMBL" id="FQXR01000008">
    <property type="protein sequence ID" value="SHI03658.1"/>
    <property type="molecule type" value="Genomic_DNA"/>
</dbReference>
<evidence type="ECO:0000256" key="3">
    <source>
        <dbReference type="ARBA" id="ARBA00022692"/>
    </source>
</evidence>
<feature type="transmembrane region" description="Helical" evidence="7">
    <location>
        <begin position="241"/>
        <end position="258"/>
    </location>
</feature>
<dbReference type="AlphaFoldDB" id="A0A1M5XVV6"/>
<dbReference type="Proteomes" id="UP000184389">
    <property type="component" value="Unassembled WGS sequence"/>
</dbReference>
<gene>
    <name evidence="9" type="ORF">SAMN02745180_01840</name>
</gene>
<evidence type="ECO:0000313" key="10">
    <source>
        <dbReference type="Proteomes" id="UP000184389"/>
    </source>
</evidence>
<evidence type="ECO:0000256" key="1">
    <source>
        <dbReference type="ARBA" id="ARBA00004651"/>
    </source>
</evidence>
<dbReference type="RefSeq" id="WP_072744503.1">
    <property type="nucleotide sequence ID" value="NZ_FQXR01000008.1"/>
</dbReference>
<evidence type="ECO:0000313" key="9">
    <source>
        <dbReference type="EMBL" id="SHI03658.1"/>
    </source>
</evidence>
<reference evidence="9 10" key="1">
    <citation type="submission" date="2016-11" db="EMBL/GenBank/DDBJ databases">
        <authorList>
            <person name="Jaros S."/>
            <person name="Januszkiewicz K."/>
            <person name="Wedrychowicz H."/>
        </authorList>
    </citation>
    <scope>NUCLEOTIDE SEQUENCE [LARGE SCALE GENOMIC DNA]</scope>
    <source>
        <strain evidence="9 10">DSM 13106</strain>
    </source>
</reference>
<evidence type="ECO:0000256" key="4">
    <source>
        <dbReference type="ARBA" id="ARBA00022989"/>
    </source>
</evidence>
<evidence type="ECO:0000256" key="5">
    <source>
        <dbReference type="ARBA" id="ARBA00023136"/>
    </source>
</evidence>